<evidence type="ECO:0000313" key="1">
    <source>
        <dbReference type="EMBL" id="AJQ92141.1"/>
    </source>
</evidence>
<protein>
    <submittedName>
        <fullName evidence="1">Uncharacterized protein</fullName>
    </submittedName>
</protein>
<reference evidence="1 2" key="1">
    <citation type="submission" date="2014-01" db="EMBL/GenBank/DDBJ databases">
        <title>Full genme sequencing of cellulolytic bacterium Gynuella sunshinyii YC6258T gen. nov., sp. nov.</title>
        <authorList>
            <person name="Khan H."/>
            <person name="Chung E.J."/>
            <person name="Chung Y.R."/>
        </authorList>
    </citation>
    <scope>NUCLEOTIDE SEQUENCE [LARGE SCALE GENOMIC DNA]</scope>
    <source>
        <strain evidence="1 2">YC6258</strain>
    </source>
</reference>
<dbReference type="AlphaFoldDB" id="A0A0C5VD13"/>
<name>A0A0C5VD13_9GAMM</name>
<accession>A0A0C5VD13</accession>
<dbReference type="STRING" id="1445510.YC6258_00085"/>
<dbReference type="RefSeq" id="WP_044615292.1">
    <property type="nucleotide sequence ID" value="NZ_CP007142.1"/>
</dbReference>
<evidence type="ECO:0000313" key="2">
    <source>
        <dbReference type="Proteomes" id="UP000032266"/>
    </source>
</evidence>
<dbReference type="KEGG" id="gsn:YC6258_00085"/>
<gene>
    <name evidence="1" type="ORF">YC6258_00085</name>
</gene>
<sequence length="164" mass="19271">MLETIRKFIRYLLKKRTEFKDLNKKDALLAKVVLDIHRKRTHSSFVLIPLFSIRQIHVIDRENAIAETQKRIRVLEAAKHELLTDKSLTRERLASYLPSVSGIKVVKQSDDHYIAYEGNGRLVALQSVFSATDQIYVEVEEYHFKNPQKILRRMNRVRRLNGLT</sequence>
<dbReference type="EMBL" id="CP007142">
    <property type="protein sequence ID" value="AJQ92141.1"/>
    <property type="molecule type" value="Genomic_DNA"/>
</dbReference>
<dbReference type="Proteomes" id="UP000032266">
    <property type="component" value="Chromosome"/>
</dbReference>
<dbReference type="OrthoDB" id="6022658at2"/>
<keyword evidence="2" id="KW-1185">Reference proteome</keyword>
<organism evidence="1 2">
    <name type="scientific">Gynuella sunshinyii YC6258</name>
    <dbReference type="NCBI Taxonomy" id="1445510"/>
    <lineage>
        <taxon>Bacteria</taxon>
        <taxon>Pseudomonadati</taxon>
        <taxon>Pseudomonadota</taxon>
        <taxon>Gammaproteobacteria</taxon>
        <taxon>Oceanospirillales</taxon>
        <taxon>Saccharospirillaceae</taxon>
        <taxon>Gynuella</taxon>
    </lineage>
</organism>
<proteinExistence type="predicted"/>
<dbReference type="HOGENOM" id="CLU_1616692_0_0_6"/>